<proteinExistence type="predicted"/>
<name>A0A8D9BJJ4_9HEMI</name>
<reference evidence="2" key="1">
    <citation type="submission" date="2021-05" db="EMBL/GenBank/DDBJ databases">
        <authorList>
            <person name="Alioto T."/>
            <person name="Alioto T."/>
            <person name="Gomez Garrido J."/>
        </authorList>
    </citation>
    <scope>NUCLEOTIDE SEQUENCE</scope>
</reference>
<dbReference type="EMBL" id="HBUF01647937">
    <property type="protein sequence ID" value="CAG6786318.1"/>
    <property type="molecule type" value="Transcribed_RNA"/>
</dbReference>
<keyword evidence="1" id="KW-0812">Transmembrane</keyword>
<dbReference type="EMBL" id="HBUF01647947">
    <property type="protein sequence ID" value="CAG6786368.1"/>
    <property type="molecule type" value="Transcribed_RNA"/>
</dbReference>
<dbReference type="AlphaFoldDB" id="A0A8D9BJJ4"/>
<accession>A0A8D9BJJ4</accession>
<evidence type="ECO:0000256" key="1">
    <source>
        <dbReference type="SAM" id="Phobius"/>
    </source>
</evidence>
<keyword evidence="1" id="KW-1133">Transmembrane helix</keyword>
<organism evidence="2">
    <name type="scientific">Cacopsylla melanoneura</name>
    <dbReference type="NCBI Taxonomy" id="428564"/>
    <lineage>
        <taxon>Eukaryota</taxon>
        <taxon>Metazoa</taxon>
        <taxon>Ecdysozoa</taxon>
        <taxon>Arthropoda</taxon>
        <taxon>Hexapoda</taxon>
        <taxon>Insecta</taxon>
        <taxon>Pterygota</taxon>
        <taxon>Neoptera</taxon>
        <taxon>Paraneoptera</taxon>
        <taxon>Hemiptera</taxon>
        <taxon>Sternorrhyncha</taxon>
        <taxon>Psylloidea</taxon>
        <taxon>Psyllidae</taxon>
        <taxon>Psyllinae</taxon>
        <taxon>Cacopsylla</taxon>
    </lineage>
</organism>
<dbReference type="EMBL" id="HBUF01647952">
    <property type="protein sequence ID" value="CAG6786388.1"/>
    <property type="molecule type" value="Transcribed_RNA"/>
</dbReference>
<sequence>MCTKTWKIKLAIPGVTSQKLCYDFITWYHTPRLIQLFLIHFINIYLSDGFIIGKFYYFISFSIYIFIIIYSFSFFFSHIHLRLTVTETWTVEIFPYKPMHFLAS</sequence>
<feature type="transmembrane region" description="Helical" evidence="1">
    <location>
        <begin position="55"/>
        <end position="76"/>
    </location>
</feature>
<evidence type="ECO:0000313" key="2">
    <source>
        <dbReference type="EMBL" id="CAG6786318.1"/>
    </source>
</evidence>
<protein>
    <submittedName>
        <fullName evidence="2">Uncharacterized protein</fullName>
    </submittedName>
</protein>
<keyword evidence="1" id="KW-0472">Membrane</keyword>